<dbReference type="EMBL" id="BNBC01000010">
    <property type="protein sequence ID" value="GHE71378.1"/>
    <property type="molecule type" value="Genomic_DNA"/>
</dbReference>
<evidence type="ECO:0000313" key="4">
    <source>
        <dbReference type="Proteomes" id="UP000641386"/>
    </source>
</evidence>
<evidence type="ECO:0000259" key="2">
    <source>
        <dbReference type="Pfam" id="PF03795"/>
    </source>
</evidence>
<dbReference type="Gene3D" id="3.30.70.1060">
    <property type="entry name" value="Dimeric alpha+beta barrel"/>
    <property type="match status" value="1"/>
</dbReference>
<dbReference type="AlphaFoldDB" id="A0A918ZVT3"/>
<evidence type="ECO:0000256" key="1">
    <source>
        <dbReference type="ARBA" id="ARBA00007689"/>
    </source>
</evidence>
<proteinExistence type="inferred from homology"/>
<dbReference type="InterPro" id="IPR011008">
    <property type="entry name" value="Dimeric_a/b-barrel"/>
</dbReference>
<protein>
    <recommendedName>
        <fullName evidence="2">YCII-related domain-containing protein</fullName>
    </recommendedName>
</protein>
<dbReference type="SUPFAM" id="SSF54909">
    <property type="entry name" value="Dimeric alpha+beta barrel"/>
    <property type="match status" value="1"/>
</dbReference>
<keyword evidence="4" id="KW-1185">Reference proteome</keyword>
<evidence type="ECO:0000313" key="3">
    <source>
        <dbReference type="EMBL" id="GHE71378.1"/>
    </source>
</evidence>
<feature type="domain" description="YCII-related" evidence="2">
    <location>
        <begin position="1"/>
        <end position="81"/>
    </location>
</feature>
<dbReference type="Proteomes" id="UP000641386">
    <property type="component" value="Unassembled WGS sequence"/>
</dbReference>
<name>A0A918ZVT3_9ACTN</name>
<dbReference type="Pfam" id="PF03795">
    <property type="entry name" value="YCII"/>
    <property type="match status" value="1"/>
</dbReference>
<comment type="similarity">
    <text evidence="1">Belongs to the YciI family.</text>
</comment>
<sequence>MWYLVELEYIPDKFAPVRPDHRNYLVGLTREGKLGFAGRFDDDSGGVFLYGPGTEQELQTLMDNDPYILEGVVARRTVRPFVPGVAFGLLPEDHYE</sequence>
<reference evidence="3" key="1">
    <citation type="journal article" date="2014" name="Int. J. Syst. Evol. Microbiol.">
        <title>Complete genome sequence of Corynebacterium casei LMG S-19264T (=DSM 44701T), isolated from a smear-ripened cheese.</title>
        <authorList>
            <consortium name="US DOE Joint Genome Institute (JGI-PGF)"/>
            <person name="Walter F."/>
            <person name="Albersmeier A."/>
            <person name="Kalinowski J."/>
            <person name="Ruckert C."/>
        </authorList>
    </citation>
    <scope>NUCLEOTIDE SEQUENCE</scope>
    <source>
        <strain evidence="3">JCM 3302</strain>
    </source>
</reference>
<comment type="caution">
    <text evidence="3">The sequence shown here is derived from an EMBL/GenBank/DDBJ whole genome shotgun (WGS) entry which is preliminary data.</text>
</comment>
<reference evidence="3" key="2">
    <citation type="submission" date="2020-09" db="EMBL/GenBank/DDBJ databases">
        <authorList>
            <person name="Sun Q."/>
            <person name="Ohkuma M."/>
        </authorList>
    </citation>
    <scope>NUCLEOTIDE SEQUENCE</scope>
    <source>
        <strain evidence="3">JCM 3302</strain>
    </source>
</reference>
<dbReference type="InterPro" id="IPR005545">
    <property type="entry name" value="YCII"/>
</dbReference>
<gene>
    <name evidence="3" type="ORF">GCM10014715_26730</name>
</gene>
<accession>A0A918ZVT3</accession>
<organism evidence="3 4">
    <name type="scientific">Streptomyces spiralis</name>
    <dbReference type="NCBI Taxonomy" id="66376"/>
    <lineage>
        <taxon>Bacteria</taxon>
        <taxon>Bacillati</taxon>
        <taxon>Actinomycetota</taxon>
        <taxon>Actinomycetes</taxon>
        <taxon>Kitasatosporales</taxon>
        <taxon>Streptomycetaceae</taxon>
        <taxon>Streptomyces</taxon>
    </lineage>
</organism>